<feature type="compositionally biased region" description="Polar residues" evidence="1">
    <location>
        <begin position="1869"/>
        <end position="1885"/>
    </location>
</feature>
<feature type="compositionally biased region" description="Polar residues" evidence="1">
    <location>
        <begin position="2343"/>
        <end position="2360"/>
    </location>
</feature>
<feature type="compositionally biased region" description="Low complexity" evidence="1">
    <location>
        <begin position="1298"/>
        <end position="1312"/>
    </location>
</feature>
<feature type="compositionally biased region" description="Polar residues" evidence="1">
    <location>
        <begin position="1313"/>
        <end position="1328"/>
    </location>
</feature>
<dbReference type="InterPro" id="IPR004087">
    <property type="entry name" value="KH_dom"/>
</dbReference>
<evidence type="ECO:0000256" key="1">
    <source>
        <dbReference type="SAM" id="MobiDB-lite"/>
    </source>
</evidence>
<feature type="compositionally biased region" description="Low complexity" evidence="1">
    <location>
        <begin position="732"/>
        <end position="774"/>
    </location>
</feature>
<feature type="compositionally biased region" description="Low complexity" evidence="1">
    <location>
        <begin position="1808"/>
        <end position="1818"/>
    </location>
</feature>
<dbReference type="SMART" id="SM00322">
    <property type="entry name" value="KH"/>
    <property type="match status" value="1"/>
</dbReference>
<feature type="compositionally biased region" description="Polar residues" evidence="1">
    <location>
        <begin position="1787"/>
        <end position="1806"/>
    </location>
</feature>
<feature type="compositionally biased region" description="Low complexity" evidence="1">
    <location>
        <begin position="1977"/>
        <end position="1999"/>
    </location>
</feature>
<dbReference type="GO" id="GO:0003723">
    <property type="term" value="F:RNA binding"/>
    <property type="evidence" value="ECO:0007669"/>
    <property type="project" value="InterPro"/>
</dbReference>
<dbReference type="EMBL" id="JXJN01012967">
    <property type="status" value="NOT_ANNOTATED_CDS"/>
    <property type="molecule type" value="Genomic_DNA"/>
</dbReference>
<feature type="compositionally biased region" description="Polar residues" evidence="1">
    <location>
        <begin position="1406"/>
        <end position="1430"/>
    </location>
</feature>
<feature type="compositionally biased region" description="Low complexity" evidence="1">
    <location>
        <begin position="527"/>
        <end position="542"/>
    </location>
</feature>
<name>A0A1B0BEP4_9MUSC</name>
<feature type="compositionally biased region" description="Low complexity" evidence="1">
    <location>
        <begin position="2065"/>
        <end position="2112"/>
    </location>
</feature>
<dbReference type="EnsemblMetazoa" id="GPPI027590-RA">
    <property type="protein sequence ID" value="GPPI027590-PA"/>
    <property type="gene ID" value="GPPI027590"/>
</dbReference>
<reference evidence="4" key="1">
    <citation type="submission" date="2015-01" db="EMBL/GenBank/DDBJ databases">
        <authorList>
            <person name="Aksoy S."/>
            <person name="Warren W."/>
            <person name="Wilson R.K."/>
        </authorList>
    </citation>
    <scope>NUCLEOTIDE SEQUENCE [LARGE SCALE GENOMIC DNA]</scope>
    <source>
        <strain evidence="4">IAEA</strain>
    </source>
</reference>
<feature type="compositionally biased region" description="Low complexity" evidence="1">
    <location>
        <begin position="1488"/>
        <end position="1506"/>
    </location>
</feature>
<organism evidence="3 4">
    <name type="scientific">Glossina palpalis gambiensis</name>
    <dbReference type="NCBI Taxonomy" id="67801"/>
    <lineage>
        <taxon>Eukaryota</taxon>
        <taxon>Metazoa</taxon>
        <taxon>Ecdysozoa</taxon>
        <taxon>Arthropoda</taxon>
        <taxon>Hexapoda</taxon>
        <taxon>Insecta</taxon>
        <taxon>Pterygota</taxon>
        <taxon>Neoptera</taxon>
        <taxon>Endopterygota</taxon>
        <taxon>Diptera</taxon>
        <taxon>Brachycera</taxon>
        <taxon>Muscomorpha</taxon>
        <taxon>Hippoboscoidea</taxon>
        <taxon>Glossinidae</taxon>
        <taxon>Glossina</taxon>
    </lineage>
</organism>
<feature type="compositionally biased region" description="Polar residues" evidence="1">
    <location>
        <begin position="1363"/>
        <end position="1372"/>
    </location>
</feature>
<dbReference type="EMBL" id="JXJN01012966">
    <property type="status" value="NOT_ANNOTATED_CDS"/>
    <property type="molecule type" value="Genomic_DNA"/>
</dbReference>
<dbReference type="InterPro" id="IPR055256">
    <property type="entry name" value="KH_1_KHDC4/BBP-like"/>
</dbReference>
<feature type="compositionally biased region" description="Low complexity" evidence="1">
    <location>
        <begin position="1618"/>
        <end position="1638"/>
    </location>
</feature>
<feature type="compositionally biased region" description="Low complexity" evidence="1">
    <location>
        <begin position="1246"/>
        <end position="1261"/>
    </location>
</feature>
<dbReference type="SUPFAM" id="SSF54791">
    <property type="entry name" value="Eukaryotic type KH-domain (KH-domain type I)"/>
    <property type="match status" value="1"/>
</dbReference>
<feature type="compositionally biased region" description="Polar residues" evidence="1">
    <location>
        <begin position="951"/>
        <end position="988"/>
    </location>
</feature>
<feature type="compositionally biased region" description="Low complexity" evidence="1">
    <location>
        <begin position="2539"/>
        <end position="2554"/>
    </location>
</feature>
<feature type="compositionally biased region" description="Low complexity" evidence="1">
    <location>
        <begin position="2312"/>
        <end position="2342"/>
    </location>
</feature>
<feature type="compositionally biased region" description="Low complexity" evidence="1">
    <location>
        <begin position="1373"/>
        <end position="1385"/>
    </location>
</feature>
<feature type="compositionally biased region" description="Polar residues" evidence="1">
    <location>
        <begin position="1461"/>
        <end position="1487"/>
    </location>
</feature>
<feature type="compositionally biased region" description="Low complexity" evidence="1">
    <location>
        <begin position="1708"/>
        <end position="1734"/>
    </location>
</feature>
<feature type="compositionally biased region" description="Polar residues" evidence="1">
    <location>
        <begin position="1386"/>
        <end position="1395"/>
    </location>
</feature>
<dbReference type="Gene3D" id="3.30.1370.10">
    <property type="entry name" value="K Homology domain, type 1"/>
    <property type="match status" value="1"/>
</dbReference>
<sequence>MAENGMRSGLEQSSDSGGGGVGGAAVNGHLNHEHEQGIEKGSARLSEAAQKYMQELLIERSKLENNFPLAVKLIDEVALERVQLNGRIPTRDQYADVYQQRTIKLTQKVHVPIKDKKFNYVGKLLGPKGNSLRRLQEETQCKIVILGRFSMKDRAREEELRNSADAKYAHLNLPLHVEVSTIAPPAEAYARIAYALAELRRYLIPDKHDDIRQEQFRELMEDPEAAKKITLRQQQQQQQGNGNGGNGNGNGNNNHRSNNGNYRPKYQQQSQNYHYNDETVYYRSHSNNYHPAKAYVPGGQRTSSMHSTIPPPAIVGASPSGMTVVNATAANYSGRAPGLITGNPVAGNTAGGATVDTLKTMMGGNNFRTILVSTWTVILFLFTNSCVPAAVSKSEKPHTTAESHYYPPARPFHELPPILPPSRPYPYQNYLPPRLYYFPQPIQRYLLPIELYGQRYAPLIISPAGQLYPPPNLYYVPQSVEATSSTTQYYEPSIVSPAQSSASSQCIFCVVNVQSPQNNLPSKEPRPSQLPSSISDSQSAPAKASILELPSHQSPPPEIDLGLLSQPSQARQSLSSESPSKPVALQSLSSPLGSESTLGKQSHPEQLLREPSLSEAALQSPLHQLAPLGPASLQSFQSQTHPESTKCSTQLSEPSQGTSAFQTASSGSHSLSPPHLSVSSASSTERPHPSSAAILGSEQVSGAELTSKLPPYQRPASETVLLQPSDEPVPLQPSSSQSPSKAGTSQSSPSTSDSESTLGKQSSPQQPLRQPSLSETVLPSPLHQLAPLGPASLQSSQSQTHPESTKRSTQPSEPSQGKSAFQTASSGLLSAPRHPDTSASPTELKPHSSSVAIPGSEQVSGAELASKLLPYQRPASEIVLQQPSHEPIPLQPLSSQSIPKAGTSYSLASTSDSESILGKKSSQQQPLRQPSWSEAALQSPLHQLAPLGPASLQSFQSQTHPESTKRSTQLSEPSQGTSALQTASSGSLSVPHHSDISASSTELRPHSPSEAILGSEQVSGAELTSKLPPYQRPASETVSLQPSDEPVPLQPSSSQSPSKAGTSQSSPSTSDSESTLEAALDSSLHQSAPLGPRSHQSFPSQTHPESTKRSILLSEPSQETSTLQSELSKPQSLSAPHQSVSSAPAAELRPHSSSAAIPGSEQVSGAELTSMLPPYQRPASEIALERETPQHLPSQLPLGSSAHQTPLSKPSQELLLHKESSPESSPNTAAYVSSPSMSDTESTLGEEPSPQQSMRQPSSSETALNSPLHQSAELGLASLQSFPSQTHLKSTKRSTQLTEASQETSTLQSTSSKPHSLSAPHQSVSSGSFAEVRPHPSSAAVPGYEQVSGKELTSKLPPYQRPASETASEQETPQLSLPQLLPGSSARQTSLSQPSEELVVHKEFSPESSSNTAAYQSSPSMSSAESTLGKQPSPQQSLRQPSLPQALQSPLHHSAELGLASLQSFPSQTHPESTKRPSQLSELSQETSALQSVSSGSHSLSAPHLSVTSASSTELRQHSPSAAIIGSEQVSGTELTSKLPPYQRAASETALQQPSREPVPLQPPSLQSSSKAGTSQSSPSTLDSESTLGKQSSPQHHPSLSEAALDSSLHQSEKLTLQSPSSESHSQSAPYQSVSSASSKEHTPYSSSAAIPGAEQVSGEELLPYQRPALENGLEPETQQLLLPRLPPGSSARQTPLSEVTKEPITPKSPSSKSPSKTVASQLSPSTSESESTLGKYPSPQQPLRQLSLSETALQSPFHQSAPLGPASPHSFPSQTHLESKKRSTRQSEPSQETSRLESASSNSLGLSAPHQSVSSASSKEHIPHSSSAAIPGSEQVSGEELISKLPPFQRPASEIALEQKTRRLHLSQLPTESSARQTSLSQASHKPGPLQPLSSQSPSKAGTSQSSPSTSDSESTLGNQSSPHHHPSLSEAALDSSLHQSVPLGPRPLQSFSLQNHPERQIQPLEPSQEKLTLQSPSSESHSQSSPHQSVSSASSAELRPHSSSAAILGSEQVSGEELTSKQPPYQKPASETALERETPQLFPTQLSPGSSARQTPVSHVSKEPITPKSPSSESPSKTVASQSSPSTSESESTLGKYPSPQQPLRQSSLSETALQSPLHQSAPLGPGSLQSVQSQSRPESTKRSTQLSESPREYLTLQPASSESRSLSAPHQSVSSTSSTELTPHSPSAATPDSEQVLGKAEILQPPPHQRPQSKTPLAQGARNLLLPEPPSELSVSQKSPSHKPVPLQSSSSQSASKTGTSQPAPSTSDSELTLGKQSAPQQPLRVLSLPETALESLPRQSAPVKTQLSEPSPESISSKSYSQSAPHQSALSASSATLTPHQSSPLILGLESTSDIAPTSKPPLYQKLSSETALEQETQPKPPQTPLPGKSSPGQAPLFRRLVATESTTDKVSSSEQTPRQALLKEPESESILHQSTLLATAAAQGSLPSQSHLESTTQETLQSEPSQETQARRPTSKHPLPVSAEYEEPSLRQSPTKSVTRLSAQSTSAPELTTRQPATSEPSLNLKKTPSGVGPTESPLPSSKKSSKGTTPPPKKKKKKSYEAGPRPPFGQQYTDRGYFMNNSTVLKSGSNFKPCRRIFLFFAQDIVQEQQLFVVQDN</sequence>
<feature type="region of interest" description="Disordered" evidence="1">
    <location>
        <begin position="633"/>
        <end position="860"/>
    </location>
</feature>
<feature type="compositionally biased region" description="Polar residues" evidence="1">
    <location>
        <begin position="1278"/>
        <end position="1297"/>
    </location>
</feature>
<feature type="compositionally biased region" description="Polar residues" evidence="1">
    <location>
        <begin position="892"/>
        <end position="932"/>
    </location>
</feature>
<proteinExistence type="predicted"/>
<feature type="region of interest" description="Disordered" evidence="1">
    <location>
        <begin position="1"/>
        <end position="28"/>
    </location>
</feature>
<evidence type="ECO:0000259" key="2">
    <source>
        <dbReference type="SMART" id="SM00322"/>
    </source>
</evidence>
<feature type="compositionally biased region" description="Polar residues" evidence="1">
    <location>
        <begin position="792"/>
        <end position="828"/>
    </location>
</feature>
<feature type="region of interest" description="Disordered" evidence="1">
    <location>
        <begin position="517"/>
        <end position="609"/>
    </location>
</feature>
<feature type="compositionally biased region" description="Polar residues" evidence="1">
    <location>
        <begin position="586"/>
        <end position="600"/>
    </location>
</feature>
<dbReference type="InterPro" id="IPR036612">
    <property type="entry name" value="KH_dom_type_1_sf"/>
</dbReference>
<feature type="compositionally biased region" description="Low complexity" evidence="1">
    <location>
        <begin position="1564"/>
        <end position="1580"/>
    </location>
</feature>
<dbReference type="VEuPathDB" id="VectorBase:GPPI027590"/>
<feature type="compositionally biased region" description="Polar residues" evidence="1">
    <location>
        <begin position="2266"/>
        <end position="2284"/>
    </location>
</feature>
<dbReference type="STRING" id="67801.A0A1B0BEP4"/>
<feature type="compositionally biased region" description="Polar residues" evidence="1">
    <location>
        <begin position="1507"/>
        <end position="1520"/>
    </location>
</feature>
<feature type="compositionally biased region" description="Polar residues" evidence="1">
    <location>
        <begin position="255"/>
        <end position="265"/>
    </location>
</feature>
<feature type="compositionally biased region" description="Polar residues" evidence="1">
    <location>
        <begin position="2130"/>
        <end position="2151"/>
    </location>
</feature>
<feature type="compositionally biased region" description="Polar residues" evidence="1">
    <location>
        <begin position="633"/>
        <end position="663"/>
    </location>
</feature>
<feature type="region of interest" description="Disordered" evidence="1">
    <location>
        <begin position="878"/>
        <end position="2581"/>
    </location>
</feature>
<feature type="compositionally biased region" description="Polar residues" evidence="1">
    <location>
        <begin position="837"/>
        <end position="851"/>
    </location>
</feature>
<evidence type="ECO:0000313" key="4">
    <source>
        <dbReference type="Proteomes" id="UP000092460"/>
    </source>
</evidence>
<dbReference type="EMBL" id="JXJN01012968">
    <property type="status" value="NOT_ANNOTATED_CDS"/>
    <property type="molecule type" value="Genomic_DNA"/>
</dbReference>
<feature type="compositionally biased region" description="Polar residues" evidence="1">
    <location>
        <begin position="2043"/>
        <end position="2060"/>
    </location>
</feature>
<evidence type="ECO:0000313" key="3">
    <source>
        <dbReference type="EnsemblMetazoa" id="GPPI027590-PA"/>
    </source>
</evidence>
<feature type="compositionally biased region" description="Low complexity" evidence="1">
    <location>
        <begin position="664"/>
        <end position="683"/>
    </location>
</feature>
<feature type="compositionally biased region" description="Low complexity" evidence="1">
    <location>
        <begin position="1888"/>
        <end position="1916"/>
    </location>
</feature>
<feature type="compositionally biased region" description="Polar residues" evidence="1">
    <location>
        <begin position="2495"/>
        <end position="2532"/>
    </location>
</feature>
<feature type="compositionally biased region" description="Gly residues" evidence="1">
    <location>
        <begin position="241"/>
        <end position="250"/>
    </location>
</feature>
<dbReference type="FunFam" id="3.30.1370.10:FF:000052">
    <property type="entry name" value="Kep1, isoform A"/>
    <property type="match status" value="1"/>
</dbReference>
<dbReference type="Proteomes" id="UP000092460">
    <property type="component" value="Unassembled WGS sequence"/>
</dbReference>
<feature type="compositionally biased region" description="Polar residues" evidence="1">
    <location>
        <begin position="1094"/>
        <end position="1104"/>
    </location>
</feature>
<feature type="region of interest" description="Disordered" evidence="1">
    <location>
        <begin position="228"/>
        <end position="265"/>
    </location>
</feature>
<feature type="compositionally biased region" description="Polar residues" evidence="1">
    <location>
        <begin position="1742"/>
        <end position="1759"/>
    </location>
</feature>
<feature type="compositionally biased region" description="Polar residues" evidence="1">
    <location>
        <begin position="2408"/>
        <end position="2423"/>
    </location>
</feature>
<feature type="compositionally biased region" description="Polar residues" evidence="1">
    <location>
        <begin position="1115"/>
        <end position="1142"/>
    </location>
</feature>
<feature type="compositionally biased region" description="Polar residues" evidence="1">
    <location>
        <begin position="1222"/>
        <end position="1243"/>
    </location>
</feature>
<feature type="compositionally biased region" description="Low complexity" evidence="1">
    <location>
        <begin position="1431"/>
        <end position="1451"/>
    </location>
</feature>
<feature type="compositionally biased region" description="Polar residues" evidence="1">
    <location>
        <begin position="1608"/>
        <end position="1617"/>
    </location>
</feature>
<feature type="domain" description="K Homology" evidence="2">
    <location>
        <begin position="103"/>
        <end position="200"/>
    </location>
</feature>
<feature type="compositionally biased region" description="Gly residues" evidence="1">
    <location>
        <begin position="16"/>
        <end position="25"/>
    </location>
</feature>
<accession>A0A1B0BEP4</accession>
<protein>
    <recommendedName>
        <fullName evidence="2">K Homology domain-containing protein</fullName>
    </recommendedName>
</protein>
<dbReference type="Pfam" id="PF22675">
    <property type="entry name" value="KH-I_KHDC4-BBP"/>
    <property type="match status" value="1"/>
</dbReference>
<feature type="compositionally biased region" description="Low complexity" evidence="1">
    <location>
        <begin position="1050"/>
        <end position="1075"/>
    </location>
</feature>
<dbReference type="CDD" id="cd22384">
    <property type="entry name" value="KH-I_KHDRBS"/>
    <property type="match status" value="1"/>
</dbReference>
<feature type="compositionally biased region" description="Polar residues" evidence="1">
    <location>
        <begin position="2450"/>
        <end position="2477"/>
    </location>
</feature>
<feature type="compositionally biased region" description="Polar residues" evidence="1">
    <location>
        <begin position="1191"/>
        <end position="1211"/>
    </location>
</feature>
<feature type="compositionally biased region" description="Polar residues" evidence="1">
    <location>
        <begin position="1581"/>
        <end position="1598"/>
    </location>
</feature>
<feature type="compositionally biased region" description="Low complexity" evidence="1">
    <location>
        <begin position="2251"/>
        <end position="2265"/>
    </location>
</feature>
<keyword evidence="4" id="KW-1185">Reference proteome</keyword>
<reference evidence="3" key="2">
    <citation type="submission" date="2020-05" db="UniProtKB">
        <authorList>
            <consortium name="EnsemblMetazoa"/>
        </authorList>
    </citation>
    <scope>IDENTIFICATION</scope>
    <source>
        <strain evidence="3">IAEA</strain>
    </source>
</reference>
<feature type="compositionally biased region" description="Polar residues" evidence="1">
    <location>
        <begin position="565"/>
        <end position="579"/>
    </location>
</feature>
<feature type="compositionally biased region" description="Polar residues" evidence="1">
    <location>
        <begin position="2160"/>
        <end position="2196"/>
    </location>
</feature>